<accession>A0A9Q0Q7A4</accession>
<gene>
    <name evidence="1" type="ORF">OIU74_012676</name>
</gene>
<evidence type="ECO:0000313" key="1">
    <source>
        <dbReference type="EMBL" id="KAJ6701364.1"/>
    </source>
</evidence>
<sequence length="80" mass="9654">MNHHPYCSSFFITDNWKNYFLGVEEQELSEERLRINDRLQEDELLAMESIYGDNTFILERQRGLRSFRIHIHIEVPADLL</sequence>
<organism evidence="1 2">
    <name type="scientific">Salix koriyanagi</name>
    <dbReference type="NCBI Taxonomy" id="2511006"/>
    <lineage>
        <taxon>Eukaryota</taxon>
        <taxon>Viridiplantae</taxon>
        <taxon>Streptophyta</taxon>
        <taxon>Embryophyta</taxon>
        <taxon>Tracheophyta</taxon>
        <taxon>Spermatophyta</taxon>
        <taxon>Magnoliopsida</taxon>
        <taxon>eudicotyledons</taxon>
        <taxon>Gunneridae</taxon>
        <taxon>Pentapetalae</taxon>
        <taxon>rosids</taxon>
        <taxon>fabids</taxon>
        <taxon>Malpighiales</taxon>
        <taxon>Salicaceae</taxon>
        <taxon>Saliceae</taxon>
        <taxon>Salix</taxon>
    </lineage>
</organism>
<keyword evidence="2" id="KW-1185">Reference proteome</keyword>
<evidence type="ECO:0000313" key="2">
    <source>
        <dbReference type="Proteomes" id="UP001151752"/>
    </source>
</evidence>
<reference evidence="1" key="2">
    <citation type="journal article" date="2023" name="Int. J. Mol. Sci.">
        <title>De Novo Assembly and Annotation of 11 Diverse Shrub Willow (Salix) Genomes Reveals Novel Gene Organization in Sex-Linked Regions.</title>
        <authorList>
            <person name="Hyden B."/>
            <person name="Feng K."/>
            <person name="Yates T.B."/>
            <person name="Jawdy S."/>
            <person name="Cereghino C."/>
            <person name="Smart L.B."/>
            <person name="Muchero W."/>
        </authorList>
    </citation>
    <scope>NUCLEOTIDE SEQUENCE</scope>
    <source>
        <tissue evidence="1">Shoot tip</tissue>
    </source>
</reference>
<dbReference type="Gene3D" id="3.10.110.10">
    <property type="entry name" value="Ubiquitin Conjugating Enzyme"/>
    <property type="match status" value="1"/>
</dbReference>
<reference evidence="1" key="1">
    <citation type="submission" date="2022-11" db="EMBL/GenBank/DDBJ databases">
        <authorList>
            <person name="Hyden B.L."/>
            <person name="Feng K."/>
            <person name="Yates T."/>
            <person name="Jawdy S."/>
            <person name="Smart L.B."/>
            <person name="Muchero W."/>
        </authorList>
    </citation>
    <scope>NUCLEOTIDE SEQUENCE</scope>
    <source>
        <tissue evidence="1">Shoot tip</tissue>
    </source>
</reference>
<name>A0A9Q0Q7A4_9ROSI</name>
<protein>
    <submittedName>
        <fullName evidence="1">Uncharacterized protein</fullName>
    </submittedName>
</protein>
<dbReference type="Proteomes" id="UP001151752">
    <property type="component" value="Chromosome 1"/>
</dbReference>
<dbReference type="InterPro" id="IPR016135">
    <property type="entry name" value="UBQ-conjugating_enzyme/RWD"/>
</dbReference>
<dbReference type="EMBL" id="JAPFFM010000016">
    <property type="protein sequence ID" value="KAJ6701364.1"/>
    <property type="molecule type" value="Genomic_DNA"/>
</dbReference>
<comment type="caution">
    <text evidence="1">The sequence shown here is derived from an EMBL/GenBank/DDBJ whole genome shotgun (WGS) entry which is preliminary data.</text>
</comment>
<proteinExistence type="predicted"/>
<dbReference type="AlphaFoldDB" id="A0A9Q0Q7A4"/>